<gene>
    <name evidence="13" type="ORF">EVEC_LOCUS3944</name>
</gene>
<dbReference type="EC" id="1.7.1.7" evidence="8"/>
<feature type="binding site" evidence="8">
    <location>
        <position position="192"/>
    </location>
    <ligand>
        <name>K(+)</name>
        <dbReference type="ChEBI" id="CHEBI:29103"/>
    </ligand>
</feature>
<feature type="binding site" description="in other chain" evidence="8">
    <location>
        <begin position="183"/>
        <end position="184"/>
    </location>
    <ligand>
        <name>NADP(+)</name>
        <dbReference type="ChEBI" id="CHEBI:58349"/>
        <note>ligand shared between two neighboring subunits</note>
    </ligand>
</feature>
<comment type="catalytic activity">
    <reaction evidence="7 8 11">
        <text>IMP + NH4(+) + NADP(+) = GMP + NADPH + 2 H(+)</text>
        <dbReference type="Rhea" id="RHEA:17185"/>
        <dbReference type="ChEBI" id="CHEBI:15378"/>
        <dbReference type="ChEBI" id="CHEBI:28938"/>
        <dbReference type="ChEBI" id="CHEBI:57783"/>
        <dbReference type="ChEBI" id="CHEBI:58053"/>
        <dbReference type="ChEBI" id="CHEBI:58115"/>
        <dbReference type="ChEBI" id="CHEBI:58349"/>
        <dbReference type="EC" id="1.7.1.7"/>
    </reaction>
</comment>
<evidence type="ECO:0000256" key="10">
    <source>
        <dbReference type="PIRSR" id="PIRSR000235-3"/>
    </source>
</evidence>
<evidence type="ECO:0000256" key="8">
    <source>
        <dbReference type="HAMAP-Rule" id="MF_03195"/>
    </source>
</evidence>
<evidence type="ECO:0000256" key="7">
    <source>
        <dbReference type="ARBA" id="ARBA00048616"/>
    </source>
</evidence>
<dbReference type="CDD" id="cd00381">
    <property type="entry name" value="IMPDH"/>
    <property type="match status" value="1"/>
</dbReference>
<feature type="binding site" evidence="8">
    <location>
        <begin position="222"/>
        <end position="224"/>
    </location>
    <ligand>
        <name>GMP</name>
        <dbReference type="ChEBI" id="CHEBI:58115"/>
    </ligand>
</feature>
<dbReference type="GO" id="GO:0046872">
    <property type="term" value="F:metal ion binding"/>
    <property type="evidence" value="ECO:0007669"/>
    <property type="project" value="UniProtKB-KW"/>
</dbReference>
<feature type="binding site" description="in other chain" evidence="8">
    <location>
        <position position="78"/>
    </location>
    <ligand>
        <name>NADP(+)</name>
        <dbReference type="ChEBI" id="CHEBI:58349"/>
        <note>ligand shared between two neighboring subunits</note>
    </ligand>
</feature>
<dbReference type="PANTHER" id="PTHR43170">
    <property type="entry name" value="GMP REDUCTASE"/>
    <property type="match status" value="1"/>
</dbReference>
<keyword evidence="2 8" id="KW-0479">Metal-binding</keyword>
<dbReference type="InterPro" id="IPR001093">
    <property type="entry name" value="IMP_DH_GMPRt"/>
</dbReference>
<feature type="binding site" evidence="8">
    <location>
        <begin position="271"/>
        <end position="273"/>
    </location>
    <ligand>
        <name>GMP</name>
        <dbReference type="ChEBI" id="CHEBI:58115"/>
    </ligand>
</feature>
<evidence type="ECO:0000256" key="2">
    <source>
        <dbReference type="ARBA" id="ARBA00022723"/>
    </source>
</evidence>
<evidence type="ECO:0000256" key="11">
    <source>
        <dbReference type="RuleBase" id="RU003929"/>
    </source>
</evidence>
<keyword evidence="5 8" id="KW-0560">Oxidoreductase</keyword>
<dbReference type="Gene3D" id="3.20.20.70">
    <property type="entry name" value="Aldolase class I"/>
    <property type="match status" value="1"/>
</dbReference>
<protein>
    <recommendedName>
        <fullName evidence="8">GMP reductase</fullName>
        <shortName evidence="8">GMPR</shortName>
        <ecNumber evidence="8">1.7.1.7</ecNumber>
    </recommendedName>
    <alternativeName>
        <fullName evidence="8">Guanosine 5'-monophosphate oxidoreductase</fullName>
        <shortName evidence="8">Guanosine monophosphate reductase</shortName>
    </alternativeName>
</protein>
<feature type="binding site" evidence="8">
    <location>
        <begin position="26"/>
        <end position="27"/>
    </location>
    <ligand>
        <name>NADP(+)</name>
        <dbReference type="ChEBI" id="CHEBI:58349"/>
        <note>ligand shared between two neighboring subunits</note>
    </ligand>
</feature>
<dbReference type="NCBIfam" id="NF003470">
    <property type="entry name" value="PRK05096.1"/>
    <property type="match status" value="1"/>
</dbReference>
<feature type="binding site" description="in other chain" evidence="8">
    <location>
        <begin position="132"/>
        <end position="134"/>
    </location>
    <ligand>
        <name>NADP(+)</name>
        <dbReference type="ChEBI" id="CHEBI:58349"/>
        <note>ligand shared between two neighboring subunits</note>
    </ligand>
</feature>
<dbReference type="InterPro" id="IPR005993">
    <property type="entry name" value="GMPR"/>
</dbReference>
<feature type="binding site" evidence="8 10">
    <location>
        <position position="186"/>
    </location>
    <ligand>
        <name>K(+)</name>
        <dbReference type="ChEBI" id="CHEBI:29103"/>
    </ligand>
</feature>
<feature type="binding site" description="in other chain" evidence="8">
    <location>
        <position position="272"/>
    </location>
    <ligand>
        <name>NADP(+)</name>
        <dbReference type="ChEBI" id="CHEBI:58349"/>
        <note>ligand shared between two neighboring subunits</note>
    </ligand>
</feature>
<feature type="active site" description="Thioimidate intermediate" evidence="8 9">
    <location>
        <position position="189"/>
    </location>
</feature>
<sequence>MPRVEYEPKLDFKDVFLRPKRSTLKSRAEVDLHKQYIFRNSKKTYNGVPVVASNMDTVGTFGMAEVLAKHSLFTTIHKHYTVAEWTDFVERINHDTQIISQIGISSGISQADFDKLREVLHLIPEVDYICLDVANGYSEVFVDYIRRVRETFPTRTIFAGNVVTGEMVEELILAGADVVKVGIGPGSVCTTRKKAGVGYPQLSAVLECADAAHGLNGHIMSDGGCTNPGDVAKAFGAGADFVMLGGLFAGHEQSGGDVIEKNGKKFKMFYGMSSDTAMKKHQGSVAEYRASEGKTVAIPYRGDVTKTIQDILGGLRSACTYTGALKLKELPKRATFIRVTQQTNEQYSAFELPTFE</sequence>
<dbReference type="GO" id="GO:0003920">
    <property type="term" value="F:GMP reductase activity"/>
    <property type="evidence" value="ECO:0007669"/>
    <property type="project" value="UniProtKB-UniRule"/>
</dbReference>
<dbReference type="PROSITE" id="PS00487">
    <property type="entry name" value="IMP_DH_GMP_RED"/>
    <property type="match status" value="1"/>
</dbReference>
<dbReference type="WBParaSite" id="EVEC_0000423601-mRNA-1">
    <property type="protein sequence ID" value="EVEC_0000423601-mRNA-1"/>
    <property type="gene ID" value="EVEC_0000423601"/>
</dbReference>
<feature type="active site" description="Proton donor/acceptor" evidence="8">
    <location>
        <position position="191"/>
    </location>
</feature>
<evidence type="ECO:0000256" key="1">
    <source>
        <dbReference type="ARBA" id="ARBA00022631"/>
    </source>
</evidence>
<proteinExistence type="inferred from homology"/>
<evidence type="ECO:0000256" key="4">
    <source>
        <dbReference type="ARBA" id="ARBA00022958"/>
    </source>
</evidence>
<comment type="similarity">
    <text evidence="8">Belongs to the IMPDH/GMPR family. GuaC type 1 subfamily.</text>
</comment>
<evidence type="ECO:0000313" key="13">
    <source>
        <dbReference type="EMBL" id="VDD89043.1"/>
    </source>
</evidence>
<keyword evidence="4 8" id="KW-0630">Potassium</keyword>
<evidence type="ECO:0000256" key="6">
    <source>
        <dbReference type="ARBA" id="ARBA00037691"/>
    </source>
</evidence>
<dbReference type="GO" id="GO:0006144">
    <property type="term" value="P:purine nucleobase metabolic process"/>
    <property type="evidence" value="ECO:0007669"/>
    <property type="project" value="UniProtKB-KW"/>
</dbReference>
<dbReference type="HAMAP" id="MF_00596">
    <property type="entry name" value="GMP_reduct_type1"/>
    <property type="match status" value="1"/>
</dbReference>
<name>A0A158QA59_ENTVE</name>
<comment type="subunit">
    <text evidence="8">Homotetramer.</text>
</comment>
<evidence type="ECO:0000256" key="3">
    <source>
        <dbReference type="ARBA" id="ARBA00022857"/>
    </source>
</evidence>
<evidence type="ECO:0000256" key="5">
    <source>
        <dbReference type="ARBA" id="ARBA00023002"/>
    </source>
</evidence>
<reference evidence="13 14" key="2">
    <citation type="submission" date="2018-10" db="EMBL/GenBank/DDBJ databases">
        <authorList>
            <consortium name="Pathogen Informatics"/>
        </authorList>
    </citation>
    <scope>NUCLEOTIDE SEQUENCE [LARGE SCALE GENOMIC DNA]</scope>
</reference>
<dbReference type="AlphaFoldDB" id="A0A158QA59"/>
<feature type="binding site" evidence="8">
    <location>
        <begin position="245"/>
        <end position="246"/>
    </location>
    <ligand>
        <name>GMP</name>
        <dbReference type="ChEBI" id="CHEBI:58115"/>
    </ligand>
</feature>
<dbReference type="InterPro" id="IPR050139">
    <property type="entry name" value="GMP_reductase"/>
</dbReference>
<evidence type="ECO:0000313" key="15">
    <source>
        <dbReference type="WBParaSite" id="EVEC_0000423601-mRNA-1"/>
    </source>
</evidence>
<evidence type="ECO:0000259" key="12">
    <source>
        <dbReference type="Pfam" id="PF00478"/>
    </source>
</evidence>
<organism evidence="15">
    <name type="scientific">Enterobius vermicularis</name>
    <name type="common">Human pinworm</name>
    <dbReference type="NCBI Taxonomy" id="51028"/>
    <lineage>
        <taxon>Eukaryota</taxon>
        <taxon>Metazoa</taxon>
        <taxon>Ecdysozoa</taxon>
        <taxon>Nematoda</taxon>
        <taxon>Chromadorea</taxon>
        <taxon>Rhabditida</taxon>
        <taxon>Spirurina</taxon>
        <taxon>Oxyuridomorpha</taxon>
        <taxon>Oxyuroidea</taxon>
        <taxon>Oxyuridae</taxon>
        <taxon>Enterobius</taxon>
    </lineage>
</organism>
<dbReference type="GO" id="GO:1902560">
    <property type="term" value="C:GMP reductase complex"/>
    <property type="evidence" value="ECO:0007669"/>
    <property type="project" value="InterPro"/>
</dbReference>
<dbReference type="InterPro" id="IPR015875">
    <property type="entry name" value="IMP_DH/GMP_Rdtase_CS"/>
</dbReference>
<dbReference type="FunFam" id="3.20.20.70:FF:000012">
    <property type="entry name" value="GMP reductase"/>
    <property type="match status" value="1"/>
</dbReference>
<feature type="binding site" evidence="8">
    <location>
        <position position="189"/>
    </location>
    <ligand>
        <name>K(+)</name>
        <dbReference type="ChEBI" id="CHEBI:29103"/>
    </ligand>
</feature>
<dbReference type="EMBL" id="UXUI01007721">
    <property type="protein sequence ID" value="VDD89043.1"/>
    <property type="molecule type" value="Genomic_DNA"/>
</dbReference>
<feature type="binding site" evidence="8 10">
    <location>
        <position position="184"/>
    </location>
    <ligand>
        <name>K(+)</name>
        <dbReference type="ChEBI" id="CHEBI:29103"/>
    </ligand>
</feature>
<dbReference type="SUPFAM" id="SSF51412">
    <property type="entry name" value="Inosine monophosphate dehydrogenase (IMPDH)"/>
    <property type="match status" value="1"/>
</dbReference>
<feature type="binding site" evidence="8">
    <location>
        <begin position="289"/>
        <end position="293"/>
    </location>
    <ligand>
        <name>GMP</name>
        <dbReference type="ChEBI" id="CHEBI:58115"/>
    </ligand>
</feature>
<comment type="function">
    <text evidence="6 8 11">Catalyzes the irreversible NADPH-dependent deamination of GMP to IMP. It functions in the conversion of nucleobase, nucleoside and nucleotide derivatives of G to A nucleotides, and in maintaining the intracellular balance of A and G nucleotides.</text>
</comment>
<dbReference type="PANTHER" id="PTHR43170:SF5">
    <property type="entry name" value="GMP REDUCTASE"/>
    <property type="match status" value="1"/>
</dbReference>
<keyword evidence="3 8" id="KW-0521">NADP</keyword>
<dbReference type="Proteomes" id="UP000274131">
    <property type="component" value="Unassembled WGS sequence"/>
</dbReference>
<dbReference type="GO" id="GO:0006163">
    <property type="term" value="P:purine nucleotide metabolic process"/>
    <property type="evidence" value="ECO:0007669"/>
    <property type="project" value="UniProtKB-UniRule"/>
</dbReference>
<keyword evidence="1 8" id="KW-0659">Purine metabolism</keyword>
<dbReference type="SMART" id="SM01240">
    <property type="entry name" value="IMPDH"/>
    <property type="match status" value="1"/>
</dbReference>
<evidence type="ECO:0000313" key="14">
    <source>
        <dbReference type="Proteomes" id="UP000274131"/>
    </source>
</evidence>
<dbReference type="PIRSF" id="PIRSF000235">
    <property type="entry name" value="GMP_reductase"/>
    <property type="match status" value="1"/>
</dbReference>
<reference evidence="15" key="1">
    <citation type="submission" date="2016-04" db="UniProtKB">
        <authorList>
            <consortium name="WormBaseParasite"/>
        </authorList>
    </citation>
    <scope>IDENTIFICATION</scope>
</reference>
<dbReference type="InterPro" id="IPR013785">
    <property type="entry name" value="Aldolase_TIM"/>
</dbReference>
<feature type="domain" description="IMP dehydrogenase/GMP reductase" evidence="12">
    <location>
        <begin position="10"/>
        <end position="343"/>
    </location>
</feature>
<dbReference type="STRING" id="51028.A0A158QA59"/>
<dbReference type="Pfam" id="PF00478">
    <property type="entry name" value="IMPDH"/>
    <property type="match status" value="1"/>
</dbReference>
<accession>A0A158QA59</accession>
<dbReference type="NCBIfam" id="TIGR01305">
    <property type="entry name" value="GMP_reduct_1"/>
    <property type="match status" value="1"/>
</dbReference>
<keyword evidence="14" id="KW-1185">Reference proteome</keyword>
<evidence type="ECO:0000256" key="9">
    <source>
        <dbReference type="PIRSR" id="PIRSR000235-1"/>
    </source>
</evidence>
<dbReference type="OrthoDB" id="418595at2759"/>
<feature type="binding site" description="in other chain" evidence="8">
    <location>
        <begin position="288"/>
        <end position="289"/>
    </location>
    <ligand>
        <name>NADP(+)</name>
        <dbReference type="ChEBI" id="CHEBI:58349"/>
        <note>ligand shared between two neighboring subunits</note>
    </ligand>
</feature>
<feature type="binding site" evidence="8">
    <location>
        <begin position="317"/>
        <end position="320"/>
    </location>
    <ligand>
        <name>NADP(+)</name>
        <dbReference type="ChEBI" id="CHEBI:58349"/>
        <note>ligand shared between two neighboring subunits</note>
    </ligand>
</feature>